<dbReference type="GO" id="GO:0003676">
    <property type="term" value="F:nucleic acid binding"/>
    <property type="evidence" value="ECO:0007669"/>
    <property type="project" value="InterPro"/>
</dbReference>
<dbReference type="SMART" id="SM00440">
    <property type="entry name" value="ZnF_C2C2"/>
    <property type="match status" value="1"/>
</dbReference>
<evidence type="ECO:0000256" key="5">
    <source>
        <dbReference type="ARBA" id="ARBA00022771"/>
    </source>
</evidence>
<evidence type="ECO:0000256" key="3">
    <source>
        <dbReference type="ARBA" id="ARBA00015926"/>
    </source>
</evidence>
<dbReference type="Pfam" id="PF02150">
    <property type="entry name" value="Zn_ribbon_RPB9"/>
    <property type="match status" value="1"/>
</dbReference>
<dbReference type="GO" id="GO:0001193">
    <property type="term" value="P:maintenance of transcriptional fidelity during transcription elongation by RNA polymerase II"/>
    <property type="evidence" value="ECO:0007669"/>
    <property type="project" value="TreeGrafter"/>
</dbReference>
<dbReference type="GO" id="GO:0006283">
    <property type="term" value="P:transcription-coupled nucleotide-excision repair"/>
    <property type="evidence" value="ECO:0007669"/>
    <property type="project" value="TreeGrafter"/>
</dbReference>
<comment type="subunit">
    <text evidence="2">Component of the RNA polymerase II (Pol II) complex consisting of 12 subunits.</text>
</comment>
<name>A0A4U0XNJ6_9PEZI</name>
<comment type="similarity">
    <text evidence="10">Belongs to the archaeal rpoM/eukaryotic RPA12/RPB9/RPC11 RNA polymerase family.</text>
</comment>
<sequence length="280" mass="31013">MASYEMEDDAPPTEDQGKKKISFRFCRECSNMLYPKEDTINNKLMFNCRMCRYSEDADVTCIYRNALKEEIAETAGNTDDVEDDPTVGDDDELTDFNYGSAMEMEDVHGEETVPEMCTLCGKEILCPTCGRPSSNMIALETDDPDDAQDSQTEEQKVDEERRERALSGAGLLPRTDKEQCPKCGERNAVFFQSQQRTAETGMALFFNSSDPAPITSPITSPTKGRGRADSGMNEKFTQERITNDFDVSSPMDMDSAATNNSGVSSPIASDHGGVLEREEA</sequence>
<feature type="region of interest" description="Disordered" evidence="11">
    <location>
        <begin position="206"/>
        <end position="280"/>
    </location>
</feature>
<comment type="caution">
    <text evidence="13">The sequence shown here is derived from an EMBL/GenBank/DDBJ whole genome shotgun (WGS) entry which is preliminary data.</text>
</comment>
<dbReference type="GO" id="GO:0005730">
    <property type="term" value="C:nucleolus"/>
    <property type="evidence" value="ECO:0007669"/>
    <property type="project" value="UniProtKB-SubCell"/>
</dbReference>
<evidence type="ECO:0000256" key="2">
    <source>
        <dbReference type="ARBA" id="ARBA00011730"/>
    </source>
</evidence>
<dbReference type="SUPFAM" id="SSF57783">
    <property type="entry name" value="Zinc beta-ribbon"/>
    <property type="match status" value="2"/>
</dbReference>
<evidence type="ECO:0000256" key="9">
    <source>
        <dbReference type="PROSITE-ProRule" id="PRU00472"/>
    </source>
</evidence>
<organism evidence="13 14">
    <name type="scientific">Friedmanniomyces simplex</name>
    <dbReference type="NCBI Taxonomy" id="329884"/>
    <lineage>
        <taxon>Eukaryota</taxon>
        <taxon>Fungi</taxon>
        <taxon>Dikarya</taxon>
        <taxon>Ascomycota</taxon>
        <taxon>Pezizomycotina</taxon>
        <taxon>Dothideomycetes</taxon>
        <taxon>Dothideomycetidae</taxon>
        <taxon>Mycosphaerellales</taxon>
        <taxon>Teratosphaeriaceae</taxon>
        <taxon>Friedmanniomyces</taxon>
    </lineage>
</organism>
<feature type="region of interest" description="Disordered" evidence="11">
    <location>
        <begin position="136"/>
        <end position="179"/>
    </location>
</feature>
<dbReference type="STRING" id="329884.A0A4U0XNJ6"/>
<dbReference type="Pfam" id="PF01096">
    <property type="entry name" value="Zn_ribbon_TFIIS"/>
    <property type="match status" value="1"/>
</dbReference>
<keyword evidence="6" id="KW-0862">Zinc</keyword>
<dbReference type="GO" id="GO:0005665">
    <property type="term" value="C:RNA polymerase II, core complex"/>
    <property type="evidence" value="ECO:0007669"/>
    <property type="project" value="TreeGrafter"/>
</dbReference>
<evidence type="ECO:0000256" key="7">
    <source>
        <dbReference type="ARBA" id="ARBA00023242"/>
    </source>
</evidence>
<dbReference type="Gene3D" id="2.20.25.10">
    <property type="match status" value="2"/>
</dbReference>
<reference evidence="13 14" key="1">
    <citation type="submission" date="2017-03" db="EMBL/GenBank/DDBJ databases">
        <title>Genomes of endolithic fungi from Antarctica.</title>
        <authorList>
            <person name="Coleine C."/>
            <person name="Masonjones S."/>
            <person name="Stajich J.E."/>
        </authorList>
    </citation>
    <scope>NUCLEOTIDE SEQUENCE [LARGE SCALE GENOMIC DNA]</scope>
    <source>
        <strain evidence="13 14">CCFEE 5184</strain>
    </source>
</reference>
<evidence type="ECO:0000256" key="6">
    <source>
        <dbReference type="ARBA" id="ARBA00022833"/>
    </source>
</evidence>
<keyword evidence="10" id="KW-0240">DNA-directed RNA polymerase</keyword>
<feature type="compositionally biased region" description="Acidic residues" evidence="11">
    <location>
        <begin position="140"/>
        <end position="152"/>
    </location>
</feature>
<dbReference type="Proteomes" id="UP000309340">
    <property type="component" value="Unassembled WGS sequence"/>
</dbReference>
<dbReference type="EMBL" id="NAJQ01000163">
    <property type="protein sequence ID" value="TKA76415.1"/>
    <property type="molecule type" value="Genomic_DNA"/>
</dbReference>
<evidence type="ECO:0000256" key="4">
    <source>
        <dbReference type="ARBA" id="ARBA00022723"/>
    </source>
</evidence>
<feature type="compositionally biased region" description="Basic and acidic residues" evidence="11">
    <location>
        <begin position="153"/>
        <end position="165"/>
    </location>
</feature>
<evidence type="ECO:0000256" key="8">
    <source>
        <dbReference type="ARBA" id="ARBA00042129"/>
    </source>
</evidence>
<dbReference type="AlphaFoldDB" id="A0A4U0XNJ6"/>
<feature type="domain" description="TFIIS-type" evidence="12">
    <location>
        <begin position="176"/>
        <end position="237"/>
    </location>
</feature>
<evidence type="ECO:0000313" key="14">
    <source>
        <dbReference type="Proteomes" id="UP000309340"/>
    </source>
</evidence>
<dbReference type="InterPro" id="IPR001222">
    <property type="entry name" value="Znf_TFIIS"/>
</dbReference>
<dbReference type="PANTHER" id="PTHR11239">
    <property type="entry name" value="DNA-DIRECTED RNA POLYMERASE"/>
    <property type="match status" value="1"/>
</dbReference>
<gene>
    <name evidence="13" type="ORF">B0A55_05183</name>
</gene>
<dbReference type="GO" id="GO:0006367">
    <property type="term" value="P:transcription initiation at RNA polymerase II promoter"/>
    <property type="evidence" value="ECO:0007669"/>
    <property type="project" value="TreeGrafter"/>
</dbReference>
<evidence type="ECO:0000259" key="12">
    <source>
        <dbReference type="PROSITE" id="PS51133"/>
    </source>
</evidence>
<dbReference type="GO" id="GO:0003899">
    <property type="term" value="F:DNA-directed RNA polymerase activity"/>
    <property type="evidence" value="ECO:0007669"/>
    <property type="project" value="InterPro"/>
</dbReference>
<accession>A0A4U0XNJ6</accession>
<dbReference type="GO" id="GO:0008270">
    <property type="term" value="F:zinc ion binding"/>
    <property type="evidence" value="ECO:0007669"/>
    <property type="project" value="UniProtKB-KW"/>
</dbReference>
<evidence type="ECO:0000256" key="10">
    <source>
        <dbReference type="RuleBase" id="RU003474"/>
    </source>
</evidence>
<evidence type="ECO:0000256" key="1">
    <source>
        <dbReference type="ARBA" id="ARBA00004604"/>
    </source>
</evidence>
<keyword evidence="14" id="KW-1185">Reference proteome</keyword>
<comment type="subcellular location">
    <subcellularLocation>
        <location evidence="1">Nucleus</location>
        <location evidence="1">Nucleolus</location>
    </subcellularLocation>
</comment>
<proteinExistence type="inferred from homology"/>
<keyword evidence="5 9" id="KW-0863">Zinc-finger</keyword>
<evidence type="ECO:0000313" key="13">
    <source>
        <dbReference type="EMBL" id="TKA76415.1"/>
    </source>
</evidence>
<dbReference type="CDD" id="cd10508">
    <property type="entry name" value="Zn-ribbon_RPB9"/>
    <property type="match status" value="1"/>
</dbReference>
<feature type="compositionally biased region" description="Polar residues" evidence="11">
    <location>
        <begin position="256"/>
        <end position="267"/>
    </location>
</feature>
<dbReference type="PROSITE" id="PS51133">
    <property type="entry name" value="ZF_TFIIS_2"/>
    <property type="match status" value="1"/>
</dbReference>
<dbReference type="OrthoDB" id="282270at2759"/>
<dbReference type="InterPro" id="IPR034012">
    <property type="entry name" value="Zn_ribbon_RPB9_C"/>
</dbReference>
<evidence type="ECO:0000256" key="11">
    <source>
        <dbReference type="SAM" id="MobiDB-lite"/>
    </source>
</evidence>
<dbReference type="SMART" id="SM00661">
    <property type="entry name" value="RPOL9"/>
    <property type="match status" value="1"/>
</dbReference>
<dbReference type="PANTHER" id="PTHR11239:SF1">
    <property type="entry name" value="DNA-DIRECTED RNA POLYMERASE II SUBUNIT RPB9"/>
    <property type="match status" value="1"/>
</dbReference>
<feature type="compositionally biased region" description="Low complexity" evidence="11">
    <location>
        <begin position="208"/>
        <end position="222"/>
    </location>
</feature>
<dbReference type="InterPro" id="IPR012164">
    <property type="entry name" value="Rpa12/Rpb9/Rpc10/TFS"/>
</dbReference>
<dbReference type="InterPro" id="IPR001529">
    <property type="entry name" value="Zn_ribbon_RPB9"/>
</dbReference>
<keyword evidence="10" id="KW-0804">Transcription</keyword>
<keyword evidence="7" id="KW-0539">Nucleus</keyword>
<keyword evidence="4 10" id="KW-0479">Metal-binding</keyword>
<protein>
    <recommendedName>
        <fullName evidence="3">DNA-directed RNA polymerase II subunit RPB9</fullName>
    </recommendedName>
    <alternativeName>
        <fullName evidence="8">DNA-directed RNA polymerase II subunit 9</fullName>
    </alternativeName>
</protein>